<dbReference type="SUPFAM" id="SSF54631">
    <property type="entry name" value="CBS-domain pair"/>
    <property type="match status" value="1"/>
</dbReference>
<dbReference type="Gene3D" id="3.10.580.10">
    <property type="entry name" value="CBS-domain"/>
    <property type="match status" value="1"/>
</dbReference>
<dbReference type="Proteomes" id="UP001595872">
    <property type="component" value="Unassembled WGS sequence"/>
</dbReference>
<proteinExistence type="predicted"/>
<keyword evidence="2" id="KW-0129">CBS domain</keyword>
<dbReference type="InterPro" id="IPR046342">
    <property type="entry name" value="CBS_dom_sf"/>
</dbReference>
<dbReference type="SMART" id="SM00116">
    <property type="entry name" value="CBS"/>
    <property type="match status" value="2"/>
</dbReference>
<dbReference type="RefSeq" id="WP_378253565.1">
    <property type="nucleotide sequence ID" value="NZ_JBHSIT010000002.1"/>
</dbReference>
<dbReference type="EMBL" id="JBHSIT010000002">
    <property type="protein sequence ID" value="MFC4907647.1"/>
    <property type="molecule type" value="Genomic_DNA"/>
</dbReference>
<accession>A0ABV9TU57</accession>
<evidence type="ECO:0000256" key="1">
    <source>
        <dbReference type="ARBA" id="ARBA00022737"/>
    </source>
</evidence>
<evidence type="ECO:0000259" key="3">
    <source>
        <dbReference type="PROSITE" id="PS51371"/>
    </source>
</evidence>
<keyword evidence="1" id="KW-0677">Repeat</keyword>
<dbReference type="InterPro" id="IPR051462">
    <property type="entry name" value="CBS_domain-containing"/>
</dbReference>
<dbReference type="PANTHER" id="PTHR48108">
    <property type="entry name" value="CBS DOMAIN-CONTAINING PROTEIN CBSX2, CHLOROPLASTIC"/>
    <property type="match status" value="1"/>
</dbReference>
<dbReference type="InterPro" id="IPR000644">
    <property type="entry name" value="CBS_dom"/>
</dbReference>
<name>A0ABV9TU57_9ACTN</name>
<evidence type="ECO:0000256" key="2">
    <source>
        <dbReference type="PROSITE-ProRule" id="PRU00703"/>
    </source>
</evidence>
<gene>
    <name evidence="4" type="ORF">ACFPCY_09975</name>
</gene>
<dbReference type="CDD" id="cd04622">
    <property type="entry name" value="CBS_pair_HRP1_like"/>
    <property type="match status" value="1"/>
</dbReference>
<evidence type="ECO:0000313" key="5">
    <source>
        <dbReference type="Proteomes" id="UP001595872"/>
    </source>
</evidence>
<comment type="caution">
    <text evidence="4">The sequence shown here is derived from an EMBL/GenBank/DDBJ whole genome shotgun (WGS) entry which is preliminary data.</text>
</comment>
<dbReference type="Pfam" id="PF00571">
    <property type="entry name" value="CBS"/>
    <property type="match status" value="2"/>
</dbReference>
<evidence type="ECO:0000313" key="4">
    <source>
        <dbReference type="EMBL" id="MFC4907647.1"/>
    </source>
</evidence>
<keyword evidence="5" id="KW-1185">Reference proteome</keyword>
<dbReference type="PANTHER" id="PTHR48108:SF34">
    <property type="entry name" value="CBS DOMAIN-CONTAINING PROTEIN YHCV"/>
    <property type="match status" value="1"/>
</dbReference>
<protein>
    <submittedName>
        <fullName evidence="4">CBS domain-containing protein</fullName>
    </submittedName>
</protein>
<feature type="domain" description="CBS" evidence="3">
    <location>
        <begin position="9"/>
        <end position="66"/>
    </location>
</feature>
<sequence length="138" mass="14317">MTQKVRDLMTGPATTVAPDTDLGTVARLMRDQAIGSVLVTSGGGTIGLVTDRDLVVRGLSRTGHPETLPVKEICSADPVCVGPDDDASAAIRLMSEKKIRRLPVVQDGRPVGVVSLGDLAAERDEDSVLGQISASAPS</sequence>
<organism evidence="4 5">
    <name type="scientific">Actinomadura gamaensis</name>
    <dbReference type="NCBI Taxonomy" id="1763541"/>
    <lineage>
        <taxon>Bacteria</taxon>
        <taxon>Bacillati</taxon>
        <taxon>Actinomycetota</taxon>
        <taxon>Actinomycetes</taxon>
        <taxon>Streptosporangiales</taxon>
        <taxon>Thermomonosporaceae</taxon>
        <taxon>Actinomadura</taxon>
    </lineage>
</organism>
<dbReference type="PROSITE" id="PS51371">
    <property type="entry name" value="CBS"/>
    <property type="match status" value="2"/>
</dbReference>
<reference evidence="5" key="1">
    <citation type="journal article" date="2019" name="Int. J. Syst. Evol. Microbiol.">
        <title>The Global Catalogue of Microorganisms (GCM) 10K type strain sequencing project: providing services to taxonomists for standard genome sequencing and annotation.</title>
        <authorList>
            <consortium name="The Broad Institute Genomics Platform"/>
            <consortium name="The Broad Institute Genome Sequencing Center for Infectious Disease"/>
            <person name="Wu L."/>
            <person name="Ma J."/>
        </authorList>
    </citation>
    <scope>NUCLEOTIDE SEQUENCE [LARGE SCALE GENOMIC DNA]</scope>
    <source>
        <strain evidence="5">KLKA75</strain>
    </source>
</reference>
<feature type="domain" description="CBS" evidence="3">
    <location>
        <begin position="74"/>
        <end position="129"/>
    </location>
</feature>